<dbReference type="InterPro" id="IPR004447">
    <property type="entry name" value="Peptidase_S41A"/>
</dbReference>
<comment type="similarity">
    <text evidence="1 5">Belongs to the peptidase S41A family.</text>
</comment>
<dbReference type="GO" id="GO:0004175">
    <property type="term" value="F:endopeptidase activity"/>
    <property type="evidence" value="ECO:0007669"/>
    <property type="project" value="TreeGrafter"/>
</dbReference>
<dbReference type="SUPFAM" id="SSF50156">
    <property type="entry name" value="PDZ domain-like"/>
    <property type="match status" value="1"/>
</dbReference>
<keyword evidence="4 5" id="KW-0720">Serine protease</keyword>
<evidence type="ECO:0000256" key="5">
    <source>
        <dbReference type="RuleBase" id="RU004404"/>
    </source>
</evidence>
<comment type="caution">
    <text evidence="7">The sequence shown here is derived from an EMBL/GenBank/DDBJ whole genome shotgun (WGS) entry which is preliminary data.</text>
</comment>
<evidence type="ECO:0000256" key="3">
    <source>
        <dbReference type="ARBA" id="ARBA00022801"/>
    </source>
</evidence>
<dbReference type="EMBL" id="BBLG01000001">
    <property type="protein sequence ID" value="GAK74726.1"/>
    <property type="molecule type" value="Genomic_DNA"/>
</dbReference>
<evidence type="ECO:0000259" key="6">
    <source>
        <dbReference type="PROSITE" id="PS50106"/>
    </source>
</evidence>
<dbReference type="GO" id="GO:0006508">
    <property type="term" value="P:proteolysis"/>
    <property type="evidence" value="ECO:0007669"/>
    <property type="project" value="UniProtKB-KW"/>
</dbReference>
<dbReference type="Gene3D" id="2.30.42.10">
    <property type="match status" value="1"/>
</dbReference>
<dbReference type="GO" id="GO:0030288">
    <property type="term" value="C:outer membrane-bounded periplasmic space"/>
    <property type="evidence" value="ECO:0007669"/>
    <property type="project" value="TreeGrafter"/>
</dbReference>
<accession>A0A081D730</accession>
<sequence>MKGTINIKRQILLPILGASIFFTTASFQNDFFEIAKQIEIFTEMYKQLNMNYVDETNPADLMDNAIEGMLSELDPYTKYWTEQEVEKSIINRRGAYTGIGAVVSTRDDKVIIVEPWKDHPADVAGLKAGDEIIEIDGIKLADYKENAGDLLKGSADTEISIVYKRQGKEKSAKVKRQAVEVNAVPFYEMATPPEIGYVVLSKFNEKASRETKAAIIALKEKGATKIILDLRGNPGGLLSEAVAVSNLFIEKDKLITSTQSVVEQYNKTYLTKRPAYDPDIPVAVLINGRSASASEIVSGSIQDYDRGVVIGARSFGKGLVQRPKPLSYGTQVKITISRYYTPSGRCIQALDYWNRDEDGNAVRTKKEDYNAFKTVNSGRTVYDGGGVQPDIELESAAYSPITTALLRDNAIFDYATEYYYNHQVTDMDSFRFTDTDFNDFVNWVEKKGFDFNTETESAFAKAFKTAEKEELDDDINSSYKAMQEAINNAKKKDMKDKKAEIMSLLTDEIVKRYFYRDGLYNYQLKFNPEILEAVNVLEDQNKYNRILK</sequence>
<evidence type="ECO:0000256" key="1">
    <source>
        <dbReference type="ARBA" id="ARBA00009179"/>
    </source>
</evidence>
<proteinExistence type="inferred from homology"/>
<dbReference type="CDD" id="cd06782">
    <property type="entry name" value="cpPDZ_CPP-like"/>
    <property type="match status" value="1"/>
</dbReference>
<reference evidence="7 8" key="1">
    <citation type="journal article" date="2014" name="Genome Announc.">
        <title>Draft Genome Sequences of Marine Flavobacterium Nonlabens Strains NR17, NR24, NR27, NR32, NR33, and Ara13.</title>
        <authorList>
            <person name="Nakanishi M."/>
            <person name="Meirelles P."/>
            <person name="Suzuki R."/>
            <person name="Takatani N."/>
            <person name="Mino S."/>
            <person name="Suda W."/>
            <person name="Oshima K."/>
            <person name="Hattori M."/>
            <person name="Ohkuma M."/>
            <person name="Hosokawa M."/>
            <person name="Miyashita K."/>
            <person name="Thompson F.L."/>
            <person name="Niwa A."/>
            <person name="Sawabe T."/>
            <person name="Sawabe T."/>
        </authorList>
    </citation>
    <scope>NUCLEOTIDE SEQUENCE [LARGE SCALE GENOMIC DNA]</scope>
    <source>
        <strain evidence="8">JCM19296</strain>
    </source>
</reference>
<dbReference type="Pfam" id="PF22694">
    <property type="entry name" value="CtpB_N-like"/>
    <property type="match status" value="1"/>
</dbReference>
<dbReference type="InterPro" id="IPR005151">
    <property type="entry name" value="Tail-specific_protease"/>
</dbReference>
<dbReference type="GO" id="GO:0007165">
    <property type="term" value="P:signal transduction"/>
    <property type="evidence" value="ECO:0007669"/>
    <property type="project" value="TreeGrafter"/>
</dbReference>
<organism evidence="7 8">
    <name type="scientific">Nonlabens ulvanivorans</name>
    <name type="common">Persicivirga ulvanivorans</name>
    <dbReference type="NCBI Taxonomy" id="906888"/>
    <lineage>
        <taxon>Bacteria</taxon>
        <taxon>Pseudomonadati</taxon>
        <taxon>Bacteroidota</taxon>
        <taxon>Flavobacteriia</taxon>
        <taxon>Flavobacteriales</taxon>
        <taxon>Flavobacteriaceae</taxon>
        <taxon>Nonlabens</taxon>
    </lineage>
</organism>
<dbReference type="InterPro" id="IPR055210">
    <property type="entry name" value="CtpA/B_N"/>
</dbReference>
<dbReference type="Gene3D" id="3.90.226.10">
    <property type="entry name" value="2-enoyl-CoA Hydratase, Chain A, domain 1"/>
    <property type="match status" value="1"/>
</dbReference>
<dbReference type="AlphaFoldDB" id="A0A081D730"/>
<protein>
    <submittedName>
        <fullName evidence="7">Carboxy-terminal processing protease</fullName>
    </submittedName>
</protein>
<dbReference type="PANTHER" id="PTHR32060">
    <property type="entry name" value="TAIL-SPECIFIC PROTEASE"/>
    <property type="match status" value="1"/>
</dbReference>
<dbReference type="Gene3D" id="3.30.750.44">
    <property type="match status" value="1"/>
</dbReference>
<feature type="domain" description="PDZ" evidence="6">
    <location>
        <begin position="88"/>
        <end position="178"/>
    </location>
</feature>
<dbReference type="GO" id="GO:0008236">
    <property type="term" value="F:serine-type peptidase activity"/>
    <property type="evidence" value="ECO:0007669"/>
    <property type="project" value="UniProtKB-KW"/>
</dbReference>
<keyword evidence="3 5" id="KW-0378">Hydrolase</keyword>
<dbReference type="Proteomes" id="UP000028980">
    <property type="component" value="Unassembled WGS sequence"/>
</dbReference>
<dbReference type="CDD" id="cd07560">
    <property type="entry name" value="Peptidase_S41_CPP"/>
    <property type="match status" value="1"/>
</dbReference>
<dbReference type="Pfam" id="PF13180">
    <property type="entry name" value="PDZ_2"/>
    <property type="match status" value="1"/>
</dbReference>
<dbReference type="NCBIfam" id="TIGR00225">
    <property type="entry name" value="prc"/>
    <property type="match status" value="1"/>
</dbReference>
<evidence type="ECO:0000256" key="4">
    <source>
        <dbReference type="ARBA" id="ARBA00022825"/>
    </source>
</evidence>
<evidence type="ECO:0000256" key="2">
    <source>
        <dbReference type="ARBA" id="ARBA00022670"/>
    </source>
</evidence>
<evidence type="ECO:0000313" key="7">
    <source>
        <dbReference type="EMBL" id="GAK74726.1"/>
    </source>
</evidence>
<dbReference type="InterPro" id="IPR001478">
    <property type="entry name" value="PDZ"/>
</dbReference>
<dbReference type="SMART" id="SM00228">
    <property type="entry name" value="PDZ"/>
    <property type="match status" value="1"/>
</dbReference>
<dbReference type="SMART" id="SM00245">
    <property type="entry name" value="TSPc"/>
    <property type="match status" value="1"/>
</dbReference>
<gene>
    <name evidence="7" type="ORF">JCM19296_304</name>
</gene>
<evidence type="ECO:0000313" key="8">
    <source>
        <dbReference type="Proteomes" id="UP000028980"/>
    </source>
</evidence>
<dbReference type="InterPro" id="IPR029045">
    <property type="entry name" value="ClpP/crotonase-like_dom_sf"/>
</dbReference>
<dbReference type="InterPro" id="IPR036034">
    <property type="entry name" value="PDZ_sf"/>
</dbReference>
<dbReference type="Pfam" id="PF03572">
    <property type="entry name" value="Peptidase_S41"/>
    <property type="match status" value="1"/>
</dbReference>
<dbReference type="PROSITE" id="PS50106">
    <property type="entry name" value="PDZ"/>
    <property type="match status" value="1"/>
</dbReference>
<dbReference type="SUPFAM" id="SSF52096">
    <property type="entry name" value="ClpP/crotonase"/>
    <property type="match status" value="1"/>
</dbReference>
<keyword evidence="2 5" id="KW-0645">Protease</keyword>
<name>A0A081D730_NONUL</name>
<dbReference type="PANTHER" id="PTHR32060:SF30">
    <property type="entry name" value="CARBOXY-TERMINAL PROCESSING PROTEASE CTPA"/>
    <property type="match status" value="1"/>
</dbReference>